<feature type="binding site" evidence="6">
    <location>
        <position position="258"/>
    </location>
    <ligand>
        <name>substrate</name>
    </ligand>
</feature>
<dbReference type="Gene3D" id="3.40.710.10">
    <property type="entry name" value="DD-peptidase/beta-lactamase superfamily"/>
    <property type="match status" value="1"/>
</dbReference>
<evidence type="ECO:0000256" key="2">
    <source>
        <dbReference type="ARBA" id="ARBA00011881"/>
    </source>
</evidence>
<dbReference type="RefSeq" id="WP_379711508.1">
    <property type="nucleotide sequence ID" value="NZ_JBHTBS010000004.1"/>
</dbReference>
<comment type="subunit">
    <text evidence="2 6">Homotetramer.</text>
</comment>
<dbReference type="Pfam" id="PF04960">
    <property type="entry name" value="Glutaminase"/>
    <property type="match status" value="1"/>
</dbReference>
<evidence type="ECO:0000256" key="4">
    <source>
        <dbReference type="ARBA" id="ARBA00022801"/>
    </source>
</evidence>
<keyword evidence="6" id="KW-0007">Acetylation</keyword>
<dbReference type="GO" id="GO:0004359">
    <property type="term" value="F:glutaminase activity"/>
    <property type="evidence" value="ECO:0007669"/>
    <property type="project" value="UniProtKB-EC"/>
</dbReference>
<dbReference type="SUPFAM" id="SSF56601">
    <property type="entry name" value="beta-lactamase/transpeptidase-like"/>
    <property type="match status" value="1"/>
</dbReference>
<feature type="binding site" evidence="6">
    <location>
        <position position="165"/>
    </location>
    <ligand>
        <name>substrate</name>
    </ligand>
</feature>
<dbReference type="PANTHER" id="PTHR12544:SF29">
    <property type="entry name" value="GLUTAMINASE"/>
    <property type="match status" value="1"/>
</dbReference>
<comment type="caution">
    <text evidence="7">The sequence shown here is derived from an EMBL/GenBank/DDBJ whole genome shotgun (WGS) entry which is preliminary data.</text>
</comment>
<evidence type="ECO:0000256" key="1">
    <source>
        <dbReference type="ARBA" id="ARBA00011076"/>
    </source>
</evidence>
<feature type="binding site" evidence="6">
    <location>
        <position position="64"/>
    </location>
    <ligand>
        <name>substrate</name>
    </ligand>
</feature>
<dbReference type="EC" id="3.5.1.2" evidence="3 6"/>
<dbReference type="NCBIfam" id="TIGR03814">
    <property type="entry name" value="Gln_ase"/>
    <property type="match status" value="1"/>
</dbReference>
<dbReference type="Proteomes" id="UP001596472">
    <property type="component" value="Unassembled WGS sequence"/>
</dbReference>
<dbReference type="InterPro" id="IPR012338">
    <property type="entry name" value="Beta-lactam/transpept-like"/>
</dbReference>
<feature type="binding site" evidence="6">
    <location>
        <position position="189"/>
    </location>
    <ligand>
        <name>substrate</name>
    </ligand>
</feature>
<comment type="catalytic activity">
    <reaction evidence="5 6">
        <text>L-glutamine + H2O = L-glutamate + NH4(+)</text>
        <dbReference type="Rhea" id="RHEA:15889"/>
        <dbReference type="ChEBI" id="CHEBI:15377"/>
        <dbReference type="ChEBI" id="CHEBI:28938"/>
        <dbReference type="ChEBI" id="CHEBI:29985"/>
        <dbReference type="ChEBI" id="CHEBI:58359"/>
        <dbReference type="EC" id="3.5.1.2"/>
    </reaction>
</comment>
<accession>A0ABW2L4P1</accession>
<evidence type="ECO:0000256" key="6">
    <source>
        <dbReference type="HAMAP-Rule" id="MF_00313"/>
    </source>
</evidence>
<sequence length="304" mass="33034">MPDYPSILQSIHGEILAERPEGKLATYIPGLAKVAPDQFGICLHTASGEDFLAGDSEVPFSIQSITKVLLLAMLASTEGDSIWQRVGVEPSGNPFNSLVQLEYEKGIPRNPFINAGALVVCDLLLGLYDDPESNFLKFVQRISGIPEIHYDRSVAKSEREVAYRNLALLNLMKDFGNIHQDVDAIIRFYCTACSISMSCRHLARTFALFMNHGILDGGEEILSINKAKRINALMQTCGFYDESGEFAFRVGLPGKSGVGGGIAAVHPGRYSVAVWSPPLNPKGNSAAGLRALERLTDLTGNSIF</sequence>
<dbReference type="InterPro" id="IPR015868">
    <property type="entry name" value="Glutaminase"/>
</dbReference>
<evidence type="ECO:0000313" key="7">
    <source>
        <dbReference type="EMBL" id="MFC7337323.1"/>
    </source>
</evidence>
<name>A0ABW2L4P1_9BACT</name>
<dbReference type="EMBL" id="JBHTBS010000004">
    <property type="protein sequence ID" value="MFC7337323.1"/>
    <property type="molecule type" value="Genomic_DNA"/>
</dbReference>
<protein>
    <recommendedName>
        <fullName evidence="3 6">Glutaminase</fullName>
        <ecNumber evidence="3 6">3.5.1.2</ecNumber>
    </recommendedName>
</protein>
<evidence type="ECO:0000313" key="8">
    <source>
        <dbReference type="Proteomes" id="UP001596472"/>
    </source>
</evidence>
<keyword evidence="8" id="KW-1185">Reference proteome</keyword>
<dbReference type="HAMAP" id="MF_00313">
    <property type="entry name" value="Glutaminase"/>
    <property type="match status" value="1"/>
</dbReference>
<gene>
    <name evidence="6" type="primary">glsA</name>
    <name evidence="7" type="ORF">ACFQY0_09065</name>
</gene>
<proteinExistence type="inferred from homology"/>
<feature type="binding site" evidence="6">
    <location>
        <position position="114"/>
    </location>
    <ligand>
        <name>substrate</name>
    </ligand>
</feature>
<feature type="binding site" evidence="6">
    <location>
        <position position="158"/>
    </location>
    <ligand>
        <name>substrate</name>
    </ligand>
</feature>
<keyword evidence="4 6" id="KW-0378">Hydrolase</keyword>
<organism evidence="7 8">
    <name type="scientific">Haloferula chungangensis</name>
    <dbReference type="NCBI Taxonomy" id="1048331"/>
    <lineage>
        <taxon>Bacteria</taxon>
        <taxon>Pseudomonadati</taxon>
        <taxon>Verrucomicrobiota</taxon>
        <taxon>Verrucomicrobiia</taxon>
        <taxon>Verrucomicrobiales</taxon>
        <taxon>Verrucomicrobiaceae</taxon>
        <taxon>Haloferula</taxon>
    </lineage>
</organism>
<reference evidence="8" key="1">
    <citation type="journal article" date="2019" name="Int. J. Syst. Evol. Microbiol.">
        <title>The Global Catalogue of Microorganisms (GCM) 10K type strain sequencing project: providing services to taxonomists for standard genome sequencing and annotation.</title>
        <authorList>
            <consortium name="The Broad Institute Genomics Platform"/>
            <consortium name="The Broad Institute Genome Sequencing Center for Infectious Disease"/>
            <person name="Wu L."/>
            <person name="Ma J."/>
        </authorList>
    </citation>
    <scope>NUCLEOTIDE SEQUENCE [LARGE SCALE GENOMIC DNA]</scope>
    <source>
        <strain evidence="8">CGMCC 4.1467</strain>
    </source>
</reference>
<dbReference type="PANTHER" id="PTHR12544">
    <property type="entry name" value="GLUTAMINASE"/>
    <property type="match status" value="1"/>
</dbReference>
<evidence type="ECO:0000256" key="3">
    <source>
        <dbReference type="ARBA" id="ARBA00012918"/>
    </source>
</evidence>
<evidence type="ECO:0000256" key="5">
    <source>
        <dbReference type="ARBA" id="ARBA00049534"/>
    </source>
</evidence>
<comment type="similarity">
    <text evidence="1 6">Belongs to the glutaminase family.</text>
</comment>
<feature type="binding site" evidence="6">
    <location>
        <position position="240"/>
    </location>
    <ligand>
        <name>substrate</name>
    </ligand>
</feature>
<dbReference type="NCBIfam" id="NF002133">
    <property type="entry name" value="PRK00971.1-2"/>
    <property type="match status" value="1"/>
</dbReference>